<reference evidence="1 2" key="1">
    <citation type="submission" date="2018-03" db="EMBL/GenBank/DDBJ databases">
        <authorList>
            <person name="Garlena R.A."/>
            <person name="Russell D.A."/>
            <person name="Pope W.H."/>
            <person name="Jacobs-Sera D."/>
            <person name="Hatfull G.F."/>
        </authorList>
    </citation>
    <scope>NUCLEOTIDE SEQUENCE [LARGE SCALE GENOMIC DNA]</scope>
</reference>
<proteinExistence type="predicted"/>
<sequence>MKLTRRRILDSLARHLADAGLARYSPDGMYGTGALPAIFMGTLPDKPDAALLLNIYNDSRDRDPDRANPDIWVQIRARTPGRDPRTTDDLADALFEQLDDATRYVMPGGVHVALSRRVVTTSADPDENGRYTRPDSYKFHLNPSE</sequence>
<dbReference type="Proteomes" id="UP000246975">
    <property type="component" value="Segment"/>
</dbReference>
<organism evidence="1 2">
    <name type="scientific">Gordonia phage Jace</name>
    <dbReference type="NCBI Taxonomy" id="2182360"/>
    <lineage>
        <taxon>Viruses</taxon>
        <taxon>Duplodnaviria</taxon>
        <taxon>Heunggongvirae</taxon>
        <taxon>Uroviricota</taxon>
        <taxon>Caudoviricetes</taxon>
        <taxon>Jacevirus</taxon>
        <taxon>Jacevirus jace</taxon>
    </lineage>
</organism>
<gene>
    <name evidence="1" type="primary">10</name>
    <name evidence="1" type="ORF">PBI_JACE_10</name>
</gene>
<protein>
    <submittedName>
        <fullName evidence="1">Tail terminator</fullName>
    </submittedName>
</protein>
<dbReference type="KEGG" id="vg:54992176"/>
<dbReference type="GeneID" id="54992176"/>
<dbReference type="InterPro" id="IPR024411">
    <property type="entry name" value="Tail_terminator_phage"/>
</dbReference>
<name>A0A2U8UIZ3_9CAUD</name>
<accession>A0A2U8UIZ3</accession>
<dbReference type="RefSeq" id="YP_009801656.1">
    <property type="nucleotide sequence ID" value="NC_047974.1"/>
</dbReference>
<evidence type="ECO:0000313" key="2">
    <source>
        <dbReference type="Proteomes" id="UP000246975"/>
    </source>
</evidence>
<keyword evidence="2" id="KW-1185">Reference proteome</keyword>
<dbReference type="Pfam" id="PF12691">
    <property type="entry name" value="Phage_tail_terminator_6"/>
    <property type="match status" value="1"/>
</dbReference>
<dbReference type="EMBL" id="MH153804">
    <property type="protein sequence ID" value="AWN03632.1"/>
    <property type="molecule type" value="Genomic_DNA"/>
</dbReference>
<evidence type="ECO:0000313" key="1">
    <source>
        <dbReference type="EMBL" id="AWN03632.1"/>
    </source>
</evidence>